<name>A0A481TYZ0_HHV2</name>
<protein>
    <submittedName>
        <fullName evidence="1">Uncharacterized protein</fullName>
    </submittedName>
</protein>
<evidence type="ECO:0000313" key="1">
    <source>
        <dbReference type="EMBL" id="QBH85395.1"/>
    </source>
</evidence>
<reference evidence="1" key="1">
    <citation type="submission" date="2018-08" db="EMBL/GenBank/DDBJ databases">
        <title>HSV2 whole genome sequences from clinical isolates.</title>
        <authorList>
            <person name="Roychoudhury P."/>
            <person name="Greninger A.L."/>
            <person name="Jerome K.R."/>
            <person name="Johnston C."/>
            <person name="Wald A."/>
            <person name="Xie H."/>
        </authorList>
    </citation>
    <scope>NUCLEOTIDE SEQUENCE</scope>
    <source>
        <strain evidence="1">2000-3429</strain>
    </source>
</reference>
<organism evidence="1">
    <name type="scientific">Human herpesvirus 2</name>
    <name type="common">HHV-2</name>
    <name type="synonym">Human herpes simplex virus 2</name>
    <dbReference type="NCBI Taxonomy" id="10310"/>
    <lineage>
        <taxon>Viruses</taxon>
        <taxon>Duplodnaviria</taxon>
        <taxon>Heunggongvirae</taxon>
        <taxon>Peploviricota</taxon>
        <taxon>Herviviricetes</taxon>
        <taxon>Herpesvirales</taxon>
        <taxon>Orthoherpesviridae</taxon>
        <taxon>Alphaherpesvirinae</taxon>
        <taxon>Simplexvirus</taxon>
        <taxon>Simplexvirus humanalpha2</taxon>
    </lineage>
</organism>
<proteinExistence type="predicted"/>
<dbReference type="EMBL" id="MH790661">
    <property type="protein sequence ID" value="QBH85395.1"/>
    <property type="molecule type" value="Genomic_DNA"/>
</dbReference>
<organismHost>
    <name type="scientific">Homo sapiens</name>
    <name type="common">Human</name>
    <dbReference type="NCBI Taxonomy" id="9606"/>
</organismHost>
<sequence>MSGGCVGRRAVAFVVSDAGPVGAAPTAAHPRIPTIPQVRTAYRSIETKTTGTPPGGGQGFCFCSGTRVTSSGGLSLCGQKLRVSRAPGHVF</sequence>
<accession>A0A481TYZ0</accession>